<dbReference type="PANTHER" id="PTHR11142">
    <property type="entry name" value="PSEUDOURIDYLATE SYNTHASE"/>
    <property type="match status" value="1"/>
</dbReference>
<dbReference type="EMBL" id="JANUCT010000011">
    <property type="protein sequence ID" value="MCS3903740.1"/>
    <property type="molecule type" value="Genomic_DNA"/>
</dbReference>
<gene>
    <name evidence="4" type="primary">truA</name>
    <name evidence="9" type="ORF">J2T55_001771</name>
</gene>
<dbReference type="FunFam" id="3.30.70.580:FF:000001">
    <property type="entry name" value="tRNA pseudouridine synthase A"/>
    <property type="match status" value="1"/>
</dbReference>
<evidence type="ECO:0000256" key="7">
    <source>
        <dbReference type="RuleBase" id="RU003792"/>
    </source>
</evidence>
<feature type="domain" description="Pseudouridine synthase I TruA alpha/beta" evidence="8">
    <location>
        <begin position="142"/>
        <end position="244"/>
    </location>
</feature>
<dbReference type="GO" id="GO:0003723">
    <property type="term" value="F:RNA binding"/>
    <property type="evidence" value="ECO:0007669"/>
    <property type="project" value="InterPro"/>
</dbReference>
<feature type="active site" description="Nucleophile" evidence="4 5">
    <location>
        <position position="51"/>
    </location>
</feature>
<evidence type="ECO:0000256" key="4">
    <source>
        <dbReference type="HAMAP-Rule" id="MF_00171"/>
    </source>
</evidence>
<dbReference type="GO" id="GO:0160147">
    <property type="term" value="F:tRNA pseudouridine(38-40) synthase activity"/>
    <property type="evidence" value="ECO:0007669"/>
    <property type="project" value="UniProtKB-EC"/>
</dbReference>
<dbReference type="Pfam" id="PF01416">
    <property type="entry name" value="PseudoU_synth_1"/>
    <property type="match status" value="2"/>
</dbReference>
<comment type="similarity">
    <text evidence="1 4 7">Belongs to the tRNA pseudouridine synthase TruA family.</text>
</comment>
<dbReference type="AlphaFoldDB" id="A0AAE3HL51"/>
<evidence type="ECO:0000256" key="2">
    <source>
        <dbReference type="ARBA" id="ARBA00022694"/>
    </source>
</evidence>
<evidence type="ECO:0000313" key="9">
    <source>
        <dbReference type="EMBL" id="MCS3903740.1"/>
    </source>
</evidence>
<protein>
    <recommendedName>
        <fullName evidence="4">tRNA pseudouridine synthase A</fullName>
        <ecNumber evidence="4">5.4.99.12</ecNumber>
    </recommendedName>
    <alternativeName>
        <fullName evidence="4">tRNA pseudouridine(38-40) synthase</fullName>
    </alternativeName>
    <alternativeName>
        <fullName evidence="4">tRNA pseudouridylate synthase I</fullName>
    </alternativeName>
    <alternativeName>
        <fullName evidence="4">tRNA-uridine isomerase I</fullName>
    </alternativeName>
</protein>
<feature type="binding site" evidence="4 6">
    <location>
        <position position="109"/>
    </location>
    <ligand>
        <name>substrate</name>
    </ligand>
</feature>
<name>A0AAE3HL51_9GAMM</name>
<evidence type="ECO:0000256" key="3">
    <source>
        <dbReference type="ARBA" id="ARBA00023235"/>
    </source>
</evidence>
<dbReference type="Gene3D" id="3.30.70.660">
    <property type="entry name" value="Pseudouridine synthase I, catalytic domain, C-terminal subdomain"/>
    <property type="match status" value="1"/>
</dbReference>
<sequence length="260" mass="28795">MRIALGVEYCGSRFNGWQRLRRGRSVQACVEHAISRVANHEVTVGCAGRTDSGVHARYQVVHFDSTAEREPRGWVMGCNVHLPEDVAVLWAQPVEDRFHARFSAIGRTYRYYILNRTARPGVFAGLLTWECRPLDAGRMHTAAQALVGSHDFSGYRALGCQSKSAVRDLRRIEVSRQGELVTIEVEANAFLHHMVRNIAGVLISVGNGKARPEWVGEILAGRDRTQGGVTAPAAGLYLVAIDYPDWVSLPPPRRAAAPWD</sequence>
<comment type="function">
    <text evidence="4">Formation of pseudouridine at positions 38, 39 and 40 in the anticodon stem and loop of transfer RNAs.</text>
</comment>
<keyword evidence="2 4" id="KW-0819">tRNA processing</keyword>
<dbReference type="PANTHER" id="PTHR11142:SF0">
    <property type="entry name" value="TRNA PSEUDOURIDINE SYNTHASE-LIKE 1"/>
    <property type="match status" value="1"/>
</dbReference>
<feature type="domain" description="Pseudouridine synthase I TruA alpha/beta" evidence="8">
    <location>
        <begin position="8"/>
        <end position="102"/>
    </location>
</feature>
<dbReference type="HAMAP" id="MF_00171">
    <property type="entry name" value="TruA"/>
    <property type="match status" value="1"/>
</dbReference>
<dbReference type="InterPro" id="IPR020095">
    <property type="entry name" value="PsdUridine_synth_TruA_C"/>
</dbReference>
<dbReference type="InterPro" id="IPR020103">
    <property type="entry name" value="PsdUridine_synth_cat_dom_sf"/>
</dbReference>
<organism evidence="9 10">
    <name type="scientific">Methylohalomonas lacus</name>
    <dbReference type="NCBI Taxonomy" id="398773"/>
    <lineage>
        <taxon>Bacteria</taxon>
        <taxon>Pseudomonadati</taxon>
        <taxon>Pseudomonadota</taxon>
        <taxon>Gammaproteobacteria</taxon>
        <taxon>Methylohalomonadales</taxon>
        <taxon>Methylohalomonadaceae</taxon>
        <taxon>Methylohalomonas</taxon>
    </lineage>
</organism>
<proteinExistence type="inferred from homology"/>
<comment type="caution">
    <text evidence="4">Lacks conserved residue(s) required for the propagation of feature annotation.</text>
</comment>
<accession>A0AAE3HL51</accession>
<dbReference type="NCBIfam" id="TIGR00071">
    <property type="entry name" value="hisT_truA"/>
    <property type="match status" value="1"/>
</dbReference>
<keyword evidence="3 4" id="KW-0413">Isomerase</keyword>
<comment type="subunit">
    <text evidence="4">Homodimer.</text>
</comment>
<reference evidence="9" key="1">
    <citation type="submission" date="2022-08" db="EMBL/GenBank/DDBJ databases">
        <title>Genomic Encyclopedia of Type Strains, Phase III (KMG-III): the genomes of soil and plant-associated and newly described type strains.</title>
        <authorList>
            <person name="Whitman W."/>
        </authorList>
    </citation>
    <scope>NUCLEOTIDE SEQUENCE</scope>
    <source>
        <strain evidence="9">HMT 1</strain>
    </source>
</reference>
<evidence type="ECO:0000313" key="10">
    <source>
        <dbReference type="Proteomes" id="UP001204445"/>
    </source>
</evidence>
<dbReference type="Proteomes" id="UP001204445">
    <property type="component" value="Unassembled WGS sequence"/>
</dbReference>
<dbReference type="GO" id="GO:0031119">
    <property type="term" value="P:tRNA pseudouridine synthesis"/>
    <property type="evidence" value="ECO:0007669"/>
    <property type="project" value="UniProtKB-UniRule"/>
</dbReference>
<comment type="catalytic activity">
    <reaction evidence="4 7">
        <text>uridine(38/39/40) in tRNA = pseudouridine(38/39/40) in tRNA</text>
        <dbReference type="Rhea" id="RHEA:22376"/>
        <dbReference type="Rhea" id="RHEA-COMP:10085"/>
        <dbReference type="Rhea" id="RHEA-COMP:10087"/>
        <dbReference type="ChEBI" id="CHEBI:65314"/>
        <dbReference type="ChEBI" id="CHEBI:65315"/>
        <dbReference type="EC" id="5.4.99.12"/>
    </reaction>
</comment>
<dbReference type="CDD" id="cd02570">
    <property type="entry name" value="PseudoU_synth_EcTruA"/>
    <property type="match status" value="1"/>
</dbReference>
<dbReference type="InterPro" id="IPR020094">
    <property type="entry name" value="TruA/RsuA/RluB/E/F_N"/>
</dbReference>
<dbReference type="EC" id="5.4.99.12" evidence="4"/>
<dbReference type="SUPFAM" id="SSF55120">
    <property type="entry name" value="Pseudouridine synthase"/>
    <property type="match status" value="1"/>
</dbReference>
<comment type="caution">
    <text evidence="9">The sequence shown here is derived from an EMBL/GenBank/DDBJ whole genome shotgun (WGS) entry which is preliminary data.</text>
</comment>
<dbReference type="InterPro" id="IPR001406">
    <property type="entry name" value="PsdUridine_synth_TruA"/>
</dbReference>
<evidence type="ECO:0000256" key="6">
    <source>
        <dbReference type="PIRSR" id="PIRSR001430-2"/>
    </source>
</evidence>
<keyword evidence="10" id="KW-1185">Reference proteome</keyword>
<evidence type="ECO:0000259" key="8">
    <source>
        <dbReference type="Pfam" id="PF01416"/>
    </source>
</evidence>
<evidence type="ECO:0000256" key="5">
    <source>
        <dbReference type="PIRSR" id="PIRSR001430-1"/>
    </source>
</evidence>
<evidence type="ECO:0000256" key="1">
    <source>
        <dbReference type="ARBA" id="ARBA00009375"/>
    </source>
</evidence>
<dbReference type="Gene3D" id="3.30.70.580">
    <property type="entry name" value="Pseudouridine synthase I, catalytic domain, N-terminal subdomain"/>
    <property type="match status" value="1"/>
</dbReference>
<dbReference type="PIRSF" id="PIRSF001430">
    <property type="entry name" value="tRNA_psdUrid_synth"/>
    <property type="match status" value="1"/>
</dbReference>
<dbReference type="RefSeq" id="WP_259055706.1">
    <property type="nucleotide sequence ID" value="NZ_JANUCT010000011.1"/>
</dbReference>
<dbReference type="InterPro" id="IPR020097">
    <property type="entry name" value="PsdUridine_synth_TruA_a/b_dom"/>
</dbReference>